<feature type="domain" description="C2H2-type" evidence="10">
    <location>
        <begin position="477"/>
        <end position="500"/>
    </location>
</feature>
<dbReference type="AlphaFoldDB" id="A0A9P0GWJ6"/>
<name>A0A9P0GWJ6_PHACE</name>
<evidence type="ECO:0000313" key="12">
    <source>
        <dbReference type="Proteomes" id="UP001153737"/>
    </source>
</evidence>
<dbReference type="FunFam" id="3.30.160.60:FF:000624">
    <property type="entry name" value="zinc finger protein 697"/>
    <property type="match status" value="1"/>
</dbReference>
<keyword evidence="2" id="KW-0479">Metal-binding</keyword>
<evidence type="ECO:0000256" key="5">
    <source>
        <dbReference type="ARBA" id="ARBA00022833"/>
    </source>
</evidence>
<dbReference type="PROSITE" id="PS00028">
    <property type="entry name" value="ZINC_FINGER_C2H2_1"/>
    <property type="match status" value="12"/>
</dbReference>
<feature type="domain" description="C2H2-type" evidence="10">
    <location>
        <begin position="301"/>
        <end position="329"/>
    </location>
</feature>
<keyword evidence="6" id="KW-0805">Transcription regulation</keyword>
<keyword evidence="8" id="KW-0539">Nucleus</keyword>
<dbReference type="InterPro" id="IPR036236">
    <property type="entry name" value="Znf_C2H2_sf"/>
</dbReference>
<feature type="domain" description="C2H2-type" evidence="10">
    <location>
        <begin position="362"/>
        <end position="389"/>
    </location>
</feature>
<dbReference type="Proteomes" id="UP001153737">
    <property type="component" value="Chromosome 8"/>
</dbReference>
<keyword evidence="3" id="KW-0677">Repeat</keyword>
<dbReference type="GO" id="GO:0005634">
    <property type="term" value="C:nucleus"/>
    <property type="evidence" value="ECO:0007669"/>
    <property type="project" value="UniProtKB-SubCell"/>
</dbReference>
<proteinExistence type="predicted"/>
<keyword evidence="4 9" id="KW-0863">Zinc-finger</keyword>
<feature type="domain" description="C2H2-type" evidence="10">
    <location>
        <begin position="390"/>
        <end position="418"/>
    </location>
</feature>
<dbReference type="GO" id="GO:0008270">
    <property type="term" value="F:zinc ion binding"/>
    <property type="evidence" value="ECO:0007669"/>
    <property type="project" value="UniProtKB-KW"/>
</dbReference>
<evidence type="ECO:0000256" key="7">
    <source>
        <dbReference type="ARBA" id="ARBA00023163"/>
    </source>
</evidence>
<evidence type="ECO:0000256" key="3">
    <source>
        <dbReference type="ARBA" id="ARBA00022737"/>
    </source>
</evidence>
<feature type="domain" description="C2H2-type" evidence="10">
    <location>
        <begin position="449"/>
        <end position="476"/>
    </location>
</feature>
<dbReference type="InterPro" id="IPR013087">
    <property type="entry name" value="Znf_C2H2_type"/>
</dbReference>
<dbReference type="PANTHER" id="PTHR47772">
    <property type="entry name" value="ZINC FINGER PROTEIN 200"/>
    <property type="match status" value="1"/>
</dbReference>
<dbReference type="EMBL" id="OU896714">
    <property type="protein sequence ID" value="CAH1179746.1"/>
    <property type="molecule type" value="Genomic_DNA"/>
</dbReference>
<feature type="domain" description="C2H2-type" evidence="10">
    <location>
        <begin position="421"/>
        <end position="448"/>
    </location>
</feature>
<keyword evidence="5" id="KW-0862">Zinc</keyword>
<comment type="subcellular location">
    <subcellularLocation>
        <location evidence="1">Nucleus</location>
    </subcellularLocation>
</comment>
<reference evidence="11" key="2">
    <citation type="submission" date="2022-10" db="EMBL/GenBank/DDBJ databases">
        <authorList>
            <consortium name="ENA_rothamsted_submissions"/>
            <consortium name="culmorum"/>
            <person name="King R."/>
        </authorList>
    </citation>
    <scope>NUCLEOTIDE SEQUENCE</scope>
</reference>
<reference evidence="11" key="1">
    <citation type="submission" date="2022-01" db="EMBL/GenBank/DDBJ databases">
        <authorList>
            <person name="King R."/>
        </authorList>
    </citation>
    <scope>NUCLEOTIDE SEQUENCE</scope>
</reference>
<feature type="domain" description="C2H2-type" evidence="10">
    <location>
        <begin position="334"/>
        <end position="361"/>
    </location>
</feature>
<evidence type="ECO:0000256" key="1">
    <source>
        <dbReference type="ARBA" id="ARBA00004123"/>
    </source>
</evidence>
<dbReference type="Pfam" id="PF00096">
    <property type="entry name" value="zf-C2H2"/>
    <property type="match status" value="7"/>
</dbReference>
<evidence type="ECO:0000256" key="4">
    <source>
        <dbReference type="ARBA" id="ARBA00022771"/>
    </source>
</evidence>
<evidence type="ECO:0000313" key="11">
    <source>
        <dbReference type="EMBL" id="CAH1179746.1"/>
    </source>
</evidence>
<evidence type="ECO:0000256" key="2">
    <source>
        <dbReference type="ARBA" id="ARBA00022723"/>
    </source>
</evidence>
<keyword evidence="7" id="KW-0804">Transcription</keyword>
<feature type="domain" description="C2H2-type" evidence="10">
    <location>
        <begin position="542"/>
        <end position="565"/>
    </location>
</feature>
<dbReference type="PANTHER" id="PTHR47772:SF11">
    <property type="entry name" value="C2H2-TYPE DOMAIN-CONTAINING PROTEIN"/>
    <property type="match status" value="1"/>
</dbReference>
<dbReference type="SUPFAM" id="SSF57667">
    <property type="entry name" value="beta-beta-alpha zinc fingers"/>
    <property type="match status" value="6"/>
</dbReference>
<dbReference type="OrthoDB" id="10011262at2759"/>
<organism evidence="11 12">
    <name type="scientific">Phaedon cochleariae</name>
    <name type="common">Mustard beetle</name>
    <dbReference type="NCBI Taxonomy" id="80249"/>
    <lineage>
        <taxon>Eukaryota</taxon>
        <taxon>Metazoa</taxon>
        <taxon>Ecdysozoa</taxon>
        <taxon>Arthropoda</taxon>
        <taxon>Hexapoda</taxon>
        <taxon>Insecta</taxon>
        <taxon>Pterygota</taxon>
        <taxon>Neoptera</taxon>
        <taxon>Endopterygota</taxon>
        <taxon>Coleoptera</taxon>
        <taxon>Polyphaga</taxon>
        <taxon>Cucujiformia</taxon>
        <taxon>Chrysomeloidea</taxon>
        <taxon>Chrysomelidae</taxon>
        <taxon>Chrysomelinae</taxon>
        <taxon>Chrysomelini</taxon>
        <taxon>Phaedon</taxon>
    </lineage>
</organism>
<keyword evidence="12" id="KW-1185">Reference proteome</keyword>
<evidence type="ECO:0000256" key="8">
    <source>
        <dbReference type="ARBA" id="ARBA00023242"/>
    </source>
</evidence>
<dbReference type="SMART" id="SM00355">
    <property type="entry name" value="ZnF_C2H2"/>
    <property type="match status" value="15"/>
</dbReference>
<feature type="domain" description="C2H2-type" evidence="10">
    <location>
        <begin position="268"/>
        <end position="296"/>
    </location>
</feature>
<accession>A0A9P0GWJ6</accession>
<dbReference type="Gene3D" id="3.30.160.60">
    <property type="entry name" value="Classic Zinc Finger"/>
    <property type="match status" value="9"/>
</dbReference>
<evidence type="ECO:0000256" key="9">
    <source>
        <dbReference type="PROSITE-ProRule" id="PRU00042"/>
    </source>
</evidence>
<feature type="domain" description="C2H2-type" evidence="10">
    <location>
        <begin position="514"/>
        <end position="541"/>
    </location>
</feature>
<evidence type="ECO:0000259" key="10">
    <source>
        <dbReference type="PROSITE" id="PS50157"/>
    </source>
</evidence>
<evidence type="ECO:0000256" key="6">
    <source>
        <dbReference type="ARBA" id="ARBA00023015"/>
    </source>
</evidence>
<protein>
    <recommendedName>
        <fullName evidence="10">C2H2-type domain-containing protein</fullName>
    </recommendedName>
</protein>
<gene>
    <name evidence="11" type="ORF">PHAECO_LOCUS11603</name>
</gene>
<sequence length="578" mass="68466">MLTDKCSICLNMAETTKKLEDVDEKNIKWSMKLQYVVPEVEWQGYYSICGTCIKDLKACCVFKELCLSLLNAKSETKTLHFKEDYDSDVPMVSEPVEEDEKDVFICYHCDKSFDDIDLLTEHIGKEHNHSSLRVSEYKSSRKCLHCSKTFTNDSSLEEHTIQCDVVRRHTQIGKKEHECDKCKQNYSSKDKLRQHEKRCTVEFIDSRFRCMNCKTSYKHLKALLKHKKLCFQKEIENTLIFCEDCDEYFKSHEDLSIHVKKEHQERIIHCDSCDESFISNEEYISHRRLKHKETKSKERSYICDICNEQFRFVKDIIKHYSSVHSIEEKLVKPHSCNICSKRFRASTNLNNHKRYHEKTRMNICSMCGNSFKTKGDLIRHETLHLNERNHKCDKCGKAFKTMDNLRFHCLIVHTDQSTWKFVCHECGKRFPQKSGYEQHRKRHLGEKSFLCTRCDKAFITNNELQKHMFHHSNNMKYTCDQCGKEIKHKKSLEIHLARTHGIGDAKIPVRDRKHACDFCYAKFYDKSKLTRHIRIHTGVRPFSCFACNKKFNDNSYLKQHLKNFHQIIEDADGLNDHT</sequence>
<feature type="domain" description="C2H2-type" evidence="10">
    <location>
        <begin position="104"/>
        <end position="134"/>
    </location>
</feature>
<dbReference type="InterPro" id="IPR050636">
    <property type="entry name" value="C2H2-ZF_domain-containing"/>
</dbReference>
<dbReference type="FunFam" id="3.30.160.60:FF:000446">
    <property type="entry name" value="Zinc finger protein"/>
    <property type="match status" value="1"/>
</dbReference>
<dbReference type="PROSITE" id="PS50157">
    <property type="entry name" value="ZINC_FINGER_C2H2_2"/>
    <property type="match status" value="11"/>
</dbReference>